<dbReference type="OrthoDB" id="9035233at2"/>
<dbReference type="SUPFAM" id="SSF109709">
    <property type="entry name" value="KorB DNA-binding domain-like"/>
    <property type="match status" value="1"/>
</dbReference>
<dbReference type="Gene3D" id="1.10.10.2830">
    <property type="match status" value="1"/>
</dbReference>
<evidence type="ECO:0000313" key="1">
    <source>
        <dbReference type="EMBL" id="ACB68998.1"/>
    </source>
</evidence>
<evidence type="ECO:0000313" key="2">
    <source>
        <dbReference type="Proteomes" id="UP000001680"/>
    </source>
</evidence>
<dbReference type="RefSeq" id="WP_012367232.1">
    <property type="nucleotide sequence ID" value="NC_010553.1"/>
</dbReference>
<gene>
    <name evidence="1" type="ordered locus">BamMC406_6573</name>
</gene>
<dbReference type="KEGG" id="bac:BamMC406_6573"/>
<accession>B1Z6C1</accession>
<geneLocation type="plasmid" evidence="1 2">
    <name>pBMC401</name>
</geneLocation>
<protein>
    <submittedName>
        <fullName evidence="1">Uncharacterized protein</fullName>
    </submittedName>
</protein>
<dbReference type="HOGENOM" id="CLU_1419090_0_0_4"/>
<reference evidence="2" key="1">
    <citation type="submission" date="2008-04" db="EMBL/GenBank/DDBJ databases">
        <title>Complete sequence of plasmid 1 of Burkholderia ambifaria MC40-6.</title>
        <authorList>
            <person name="Copeland A."/>
            <person name="Lucas S."/>
            <person name="Lapidus A."/>
            <person name="Glavina del Rio T."/>
            <person name="Dalin E."/>
            <person name="Tice H."/>
            <person name="Pitluck S."/>
            <person name="Chain P."/>
            <person name="Malfatti S."/>
            <person name="Shin M."/>
            <person name="Vergez L."/>
            <person name="Lang D."/>
            <person name="Schmutz J."/>
            <person name="Larimer F."/>
            <person name="Land M."/>
            <person name="Hauser L."/>
            <person name="Kyrpides N."/>
            <person name="Lykidis A."/>
            <person name="Ramette A."/>
            <person name="Konstantinidis K."/>
            <person name="Tiedje J."/>
            <person name="Richardson P."/>
        </authorList>
    </citation>
    <scope>NUCLEOTIDE SEQUENCE [LARGE SCALE GENOMIC DNA]</scope>
    <source>
        <strain evidence="2">MC40-6</strain>
        <plasmid evidence="2">pBMC401</plasmid>
    </source>
</reference>
<organism evidence="1 2">
    <name type="scientific">Burkholderia ambifaria (strain MC40-6)</name>
    <dbReference type="NCBI Taxonomy" id="398577"/>
    <lineage>
        <taxon>Bacteria</taxon>
        <taxon>Pseudomonadati</taxon>
        <taxon>Pseudomonadota</taxon>
        <taxon>Betaproteobacteria</taxon>
        <taxon>Burkholderiales</taxon>
        <taxon>Burkholderiaceae</taxon>
        <taxon>Burkholderia</taxon>
        <taxon>Burkholderia cepacia complex</taxon>
    </lineage>
</organism>
<name>B1Z6C1_BURA4</name>
<proteinExistence type="predicted"/>
<keyword evidence="1" id="KW-0614">Plasmid</keyword>
<dbReference type="Proteomes" id="UP000001680">
    <property type="component" value="Plasmid pBMC401"/>
</dbReference>
<dbReference type="EMBL" id="CP001028">
    <property type="protein sequence ID" value="ACB68998.1"/>
    <property type="molecule type" value="Genomic_DNA"/>
</dbReference>
<dbReference type="AlphaFoldDB" id="B1Z6C1"/>
<sequence>MNKGEISNFPDLDTAIAAHRVLVAAFASPVRMGRFYLKVLEQNLCPTQAALARTLNVSPSRVSRSIAAALLPVRVLQSFSDEDHITFETAGAISKLIRQHGKQLVTSRARSVPGGSSPDVVRSILLTGKIQAECLRSEEAVSFSLSVCRGHGRRYVRLDSPNIDRIVPVLAKLEDLMRAFLPTLIR</sequence>